<dbReference type="EMBL" id="MSZX01000008">
    <property type="protein sequence ID" value="OPA75679.1"/>
    <property type="molecule type" value="Genomic_DNA"/>
</dbReference>
<dbReference type="Proteomes" id="UP000190188">
    <property type="component" value="Unassembled WGS sequence"/>
</dbReference>
<evidence type="ECO:0000256" key="1">
    <source>
        <dbReference type="SAM" id="SignalP"/>
    </source>
</evidence>
<dbReference type="OrthoDB" id="2675985at2"/>
<reference evidence="2 3" key="1">
    <citation type="submission" date="2017-01" db="EMBL/GenBank/DDBJ databases">
        <title>Genome analysis of Paenibacillus selenitrireducens ES3-24.</title>
        <authorList>
            <person name="Xu D."/>
            <person name="Yao R."/>
            <person name="Zheng S."/>
        </authorList>
    </citation>
    <scope>NUCLEOTIDE SEQUENCE [LARGE SCALE GENOMIC DNA]</scope>
    <source>
        <strain evidence="2 3">ES3-24</strain>
    </source>
</reference>
<dbReference type="STRING" id="1324314.BVG16_20315"/>
<accession>A0A1T2X724</accession>
<keyword evidence="1" id="KW-0732">Signal</keyword>
<evidence type="ECO:0000313" key="2">
    <source>
        <dbReference type="EMBL" id="OPA75679.1"/>
    </source>
</evidence>
<gene>
    <name evidence="2" type="ORF">BVG16_20315</name>
</gene>
<evidence type="ECO:0000313" key="3">
    <source>
        <dbReference type="Proteomes" id="UP000190188"/>
    </source>
</evidence>
<feature type="chain" id="PRO_5012323383" description="DUF11 domain-containing protein" evidence="1">
    <location>
        <begin position="31"/>
        <end position="844"/>
    </location>
</feature>
<feature type="signal peptide" evidence="1">
    <location>
        <begin position="1"/>
        <end position="30"/>
    </location>
</feature>
<comment type="caution">
    <text evidence="2">The sequence shown here is derived from an EMBL/GenBank/DDBJ whole genome shotgun (WGS) entry which is preliminary data.</text>
</comment>
<dbReference type="AlphaFoldDB" id="A0A1T2X724"/>
<evidence type="ECO:0008006" key="4">
    <source>
        <dbReference type="Google" id="ProtNLM"/>
    </source>
</evidence>
<organism evidence="2 3">
    <name type="scientific">Paenibacillus selenitireducens</name>
    <dbReference type="NCBI Taxonomy" id="1324314"/>
    <lineage>
        <taxon>Bacteria</taxon>
        <taxon>Bacillati</taxon>
        <taxon>Bacillota</taxon>
        <taxon>Bacilli</taxon>
        <taxon>Bacillales</taxon>
        <taxon>Paenibacillaceae</taxon>
        <taxon>Paenibacillus</taxon>
    </lineage>
</organism>
<proteinExistence type="predicted"/>
<name>A0A1T2X724_9BACL</name>
<protein>
    <recommendedName>
        <fullName evidence="4">DUF11 domain-containing protein</fullName>
    </recommendedName>
</protein>
<sequence>MGRSKKLIMILTLSMVVSQLGASVSFAAQAVTKQSPATTNTANKATTSATLSSIKSINISPKSSVKLTDINILTQDNENILTYTLTYTNMDQKDISLIDYWSKVKTKSGTVYSSNILAKDKEKKRVSAQSSLTITYYAKIGKVSKVSDLIIGLVKWDFSMSNYEKQLGQYVIPGTVTVETLPGNSKTIRANDIPIKTKVATSSIYTTKDYSYISIGLNFLNQGYKVLEDPKFKFVVKSAEGFNYPVELDTSSVDYKVQPQGNKTLNLMTRIPVSIKTDKLQLQIIQDDETSKLTLPVATYQLAQMKKENIEGSQDDVRTINAGNTQLNVQLRSSWVTSGKDNNEITATLEFENSGNQAITLPKYNFAFITRDGYSYPITTKALENVTIDPLGKKTIRLSTEIPALLNTEGMQIAINQPKNTTPENTTPKDNIDYPIAIFKLPALSVNENTIGKEYTVQTAANSTLGVKLSSVQRLPWIDGDIISAKISIRNYRFDSVELPKLDGLMKFDNIKATDGTKLVQTNTTVLLGANQTLDTYIVTKVPYGMDFRQLQVYLMEKLSEENSSEIIQISNNGSMSELPVIKNGDSNEFTTQGRRALVKVRKTKLYPGSSSNIIYSEVEMKNLETRQTDLSQLTGYYKSKDGQYFKASVTQVENATSPAGKNLVTFWAKVPRGLDTSSMQLIVGESVTDNKFTPIKGVATGYVNAAAYELVQSSNEYKSSLSNIELFPYKLSVTNMVAYASGASISINMNYNLERDSDYEMGTYEHKLLVEIVDSTGRTSERELTLENDLKLGNGKSTTLSFDGSDTDRKTNNYFTIVLYDQFQGQKIKLASQAYFFTNNKND</sequence>
<keyword evidence="3" id="KW-1185">Reference proteome</keyword>
<dbReference type="RefSeq" id="WP_078501000.1">
    <property type="nucleotide sequence ID" value="NZ_MSZX01000008.1"/>
</dbReference>